<evidence type="ECO:0000259" key="4">
    <source>
        <dbReference type="Pfam" id="PF00535"/>
    </source>
</evidence>
<dbReference type="SUPFAM" id="SSF53448">
    <property type="entry name" value="Nucleotide-diphospho-sugar transferases"/>
    <property type="match status" value="1"/>
</dbReference>
<accession>A0A916ZNP1</accession>
<dbReference type="Gene3D" id="3.90.550.10">
    <property type="entry name" value="Spore Coat Polysaccharide Biosynthesis Protein SpsA, Chain A"/>
    <property type="match status" value="1"/>
</dbReference>
<dbReference type="AlphaFoldDB" id="A0A916ZNP1"/>
<evidence type="ECO:0000313" key="6">
    <source>
        <dbReference type="Proteomes" id="UP000599688"/>
    </source>
</evidence>
<evidence type="ECO:0000313" key="5">
    <source>
        <dbReference type="EMBL" id="GGE06639.1"/>
    </source>
</evidence>
<dbReference type="Pfam" id="PF00535">
    <property type="entry name" value="Glycos_transf_2"/>
    <property type="match status" value="1"/>
</dbReference>
<reference evidence="5 6" key="1">
    <citation type="journal article" date="2014" name="Int. J. Syst. Evol. Microbiol.">
        <title>Complete genome sequence of Corynebacterium casei LMG S-19264T (=DSM 44701T), isolated from a smear-ripened cheese.</title>
        <authorList>
            <consortium name="US DOE Joint Genome Institute (JGI-PGF)"/>
            <person name="Walter F."/>
            <person name="Albersmeier A."/>
            <person name="Kalinowski J."/>
            <person name="Ruckert C."/>
        </authorList>
    </citation>
    <scope>NUCLEOTIDE SEQUENCE [LARGE SCALE GENOMIC DNA]</scope>
    <source>
        <strain evidence="5 6">CGMCC 1.12925</strain>
    </source>
</reference>
<dbReference type="InterPro" id="IPR029044">
    <property type="entry name" value="Nucleotide-diphossugar_trans"/>
</dbReference>
<dbReference type="InterPro" id="IPR001173">
    <property type="entry name" value="Glyco_trans_2-like"/>
</dbReference>
<name>A0A916ZNP1_9FLAO</name>
<protein>
    <submittedName>
        <fullName evidence="5">Glycosyl transferase</fullName>
    </submittedName>
</protein>
<sequence length="289" mass="33541">MVYSLAQEIEKLDVEVELIVGDDASTDTEIQNSYYQLENLPYVRLIKNKTNLGREKTRVLLARAAQYNWLLFLDADVIPQKKNFIDLFIKQITKDENTDVIFGGIKYQEKPTNAQFLLRWKYGKANEEQSLKQRKNNTYKSLVTGAICIQKHVFLKYTLVLNHVYGLDMVLAYQLKKAKTAIKHINNAVFHLGLENNETFVHKTEDALKSIILLENKNIISNNFRPIQQAFLKLKKLKLISSCNLIYKTLAKLLVLNLKSNSPNLFCFNLYRMLYFCHLKQVNSLGNEN</sequence>
<dbReference type="PANTHER" id="PTHR43630">
    <property type="entry name" value="POLY-BETA-1,6-N-ACETYL-D-GLUCOSAMINE SYNTHASE"/>
    <property type="match status" value="1"/>
</dbReference>
<keyword evidence="2" id="KW-0328">Glycosyltransferase</keyword>
<evidence type="ECO:0000256" key="2">
    <source>
        <dbReference type="ARBA" id="ARBA00022676"/>
    </source>
</evidence>
<dbReference type="PANTHER" id="PTHR43630:SF1">
    <property type="entry name" value="POLY-BETA-1,6-N-ACETYL-D-GLUCOSAMINE SYNTHASE"/>
    <property type="match status" value="1"/>
</dbReference>
<keyword evidence="3 5" id="KW-0808">Transferase</keyword>
<comment type="similarity">
    <text evidence="1">Belongs to the glycosyltransferase 2 family.</text>
</comment>
<organism evidence="5 6">
    <name type="scientific">Psychroflexus salis</name>
    <dbReference type="NCBI Taxonomy" id="1526574"/>
    <lineage>
        <taxon>Bacteria</taxon>
        <taxon>Pseudomonadati</taxon>
        <taxon>Bacteroidota</taxon>
        <taxon>Flavobacteriia</taxon>
        <taxon>Flavobacteriales</taxon>
        <taxon>Flavobacteriaceae</taxon>
        <taxon>Psychroflexus</taxon>
    </lineage>
</organism>
<evidence type="ECO:0000256" key="1">
    <source>
        <dbReference type="ARBA" id="ARBA00006739"/>
    </source>
</evidence>
<feature type="domain" description="Glycosyltransferase 2-like" evidence="4">
    <location>
        <begin position="15"/>
        <end position="134"/>
    </location>
</feature>
<dbReference type="Proteomes" id="UP000599688">
    <property type="component" value="Unassembled WGS sequence"/>
</dbReference>
<dbReference type="GO" id="GO:0016757">
    <property type="term" value="F:glycosyltransferase activity"/>
    <property type="evidence" value="ECO:0007669"/>
    <property type="project" value="UniProtKB-KW"/>
</dbReference>
<dbReference type="CDD" id="cd00761">
    <property type="entry name" value="Glyco_tranf_GTA_type"/>
    <property type="match status" value="1"/>
</dbReference>
<dbReference type="EMBL" id="BMGL01000003">
    <property type="protein sequence ID" value="GGE06639.1"/>
    <property type="molecule type" value="Genomic_DNA"/>
</dbReference>
<comment type="caution">
    <text evidence="5">The sequence shown here is derived from an EMBL/GenBank/DDBJ whole genome shotgun (WGS) entry which is preliminary data.</text>
</comment>
<proteinExistence type="inferred from homology"/>
<evidence type="ECO:0000256" key="3">
    <source>
        <dbReference type="ARBA" id="ARBA00022679"/>
    </source>
</evidence>
<gene>
    <name evidence="5" type="ORF">GCM10010831_05190</name>
</gene>
<keyword evidence="6" id="KW-1185">Reference proteome</keyword>